<evidence type="ECO:0000313" key="3">
    <source>
        <dbReference type="Proteomes" id="UP000485058"/>
    </source>
</evidence>
<keyword evidence="3" id="KW-1185">Reference proteome</keyword>
<name>A0A699ZPD0_HAELA</name>
<sequence>MAHAERVHRRHHQQGSAATTTPRGSTPETRRPGASATQAPVPASLTAEMEGLRPQQQWPRRSKDTRGPGSEDLEHFSRPGDRGGLAGVLTGSLAADSPTELW</sequence>
<feature type="region of interest" description="Disordered" evidence="1">
    <location>
        <begin position="1"/>
        <end position="102"/>
    </location>
</feature>
<protein>
    <submittedName>
        <fullName evidence="2">Uncharacterized protein</fullName>
    </submittedName>
</protein>
<reference evidence="2 3" key="1">
    <citation type="submission" date="2020-02" db="EMBL/GenBank/DDBJ databases">
        <title>Draft genome sequence of Haematococcus lacustris strain NIES-144.</title>
        <authorList>
            <person name="Morimoto D."/>
            <person name="Nakagawa S."/>
            <person name="Yoshida T."/>
            <person name="Sawayama S."/>
        </authorList>
    </citation>
    <scope>NUCLEOTIDE SEQUENCE [LARGE SCALE GENOMIC DNA]</scope>
    <source>
        <strain evidence="2 3">NIES-144</strain>
    </source>
</reference>
<comment type="caution">
    <text evidence="2">The sequence shown here is derived from an EMBL/GenBank/DDBJ whole genome shotgun (WGS) entry which is preliminary data.</text>
</comment>
<feature type="compositionally biased region" description="Polar residues" evidence="1">
    <location>
        <begin position="14"/>
        <end position="27"/>
    </location>
</feature>
<evidence type="ECO:0000313" key="2">
    <source>
        <dbReference type="EMBL" id="GFH23000.1"/>
    </source>
</evidence>
<dbReference type="AlphaFoldDB" id="A0A699ZPD0"/>
<accession>A0A699ZPD0</accession>
<organism evidence="2 3">
    <name type="scientific">Haematococcus lacustris</name>
    <name type="common">Green alga</name>
    <name type="synonym">Haematococcus pluvialis</name>
    <dbReference type="NCBI Taxonomy" id="44745"/>
    <lineage>
        <taxon>Eukaryota</taxon>
        <taxon>Viridiplantae</taxon>
        <taxon>Chlorophyta</taxon>
        <taxon>core chlorophytes</taxon>
        <taxon>Chlorophyceae</taxon>
        <taxon>CS clade</taxon>
        <taxon>Chlamydomonadales</taxon>
        <taxon>Haematococcaceae</taxon>
        <taxon>Haematococcus</taxon>
    </lineage>
</organism>
<dbReference type="Proteomes" id="UP000485058">
    <property type="component" value="Unassembled WGS sequence"/>
</dbReference>
<proteinExistence type="predicted"/>
<feature type="compositionally biased region" description="Basic residues" evidence="1">
    <location>
        <begin position="1"/>
        <end position="13"/>
    </location>
</feature>
<evidence type="ECO:0000256" key="1">
    <source>
        <dbReference type="SAM" id="MobiDB-lite"/>
    </source>
</evidence>
<dbReference type="EMBL" id="BLLF01002171">
    <property type="protein sequence ID" value="GFH23000.1"/>
    <property type="molecule type" value="Genomic_DNA"/>
</dbReference>
<gene>
    <name evidence="2" type="ORF">HaLaN_20544</name>
</gene>
<feature type="compositionally biased region" description="Basic and acidic residues" evidence="1">
    <location>
        <begin position="72"/>
        <end position="81"/>
    </location>
</feature>